<feature type="compositionally biased region" description="Basic and acidic residues" evidence="1">
    <location>
        <begin position="49"/>
        <end position="60"/>
    </location>
</feature>
<proteinExistence type="predicted"/>
<protein>
    <submittedName>
        <fullName evidence="2">Uncharacterized protein</fullName>
    </submittedName>
</protein>
<organism evidence="2 3">
    <name type="scientific">Pleurodeles waltl</name>
    <name type="common">Iberian ribbed newt</name>
    <dbReference type="NCBI Taxonomy" id="8319"/>
    <lineage>
        <taxon>Eukaryota</taxon>
        <taxon>Metazoa</taxon>
        <taxon>Chordata</taxon>
        <taxon>Craniata</taxon>
        <taxon>Vertebrata</taxon>
        <taxon>Euteleostomi</taxon>
        <taxon>Amphibia</taxon>
        <taxon>Batrachia</taxon>
        <taxon>Caudata</taxon>
        <taxon>Salamandroidea</taxon>
        <taxon>Salamandridae</taxon>
        <taxon>Pleurodelinae</taxon>
        <taxon>Pleurodeles</taxon>
    </lineage>
</organism>
<gene>
    <name evidence="2" type="ORF">NDU88_006686</name>
</gene>
<comment type="caution">
    <text evidence="2">The sequence shown here is derived from an EMBL/GenBank/DDBJ whole genome shotgun (WGS) entry which is preliminary data.</text>
</comment>
<feature type="region of interest" description="Disordered" evidence="1">
    <location>
        <begin position="119"/>
        <end position="138"/>
    </location>
</feature>
<dbReference type="Proteomes" id="UP001066276">
    <property type="component" value="Chromosome 8"/>
</dbReference>
<feature type="region of interest" description="Disordered" evidence="1">
    <location>
        <begin position="13"/>
        <end position="60"/>
    </location>
</feature>
<name>A0AAV7NU67_PLEWA</name>
<evidence type="ECO:0000313" key="3">
    <source>
        <dbReference type="Proteomes" id="UP001066276"/>
    </source>
</evidence>
<evidence type="ECO:0000256" key="1">
    <source>
        <dbReference type="SAM" id="MobiDB-lite"/>
    </source>
</evidence>
<dbReference type="EMBL" id="JANPWB010000012">
    <property type="protein sequence ID" value="KAJ1118495.1"/>
    <property type="molecule type" value="Genomic_DNA"/>
</dbReference>
<accession>A0AAV7NU67</accession>
<dbReference type="AlphaFoldDB" id="A0AAV7NU67"/>
<sequence>MAASREWDAWCTAGTDQCGPGGKTIEGKSPERQREVERLLGSAEECDPRDEPRTPCDEKRGKIPLTHRRFLQSSWCREEAGYPQSMHHLETVEKAVRMKRYRVASSRLATLLQFCRRPEQSAVDSLAEGEERDAEELG</sequence>
<evidence type="ECO:0000313" key="2">
    <source>
        <dbReference type="EMBL" id="KAJ1118495.1"/>
    </source>
</evidence>
<keyword evidence="3" id="KW-1185">Reference proteome</keyword>
<feature type="compositionally biased region" description="Acidic residues" evidence="1">
    <location>
        <begin position="127"/>
        <end position="138"/>
    </location>
</feature>
<feature type="compositionally biased region" description="Basic and acidic residues" evidence="1">
    <location>
        <begin position="25"/>
        <end position="38"/>
    </location>
</feature>
<reference evidence="2" key="1">
    <citation type="journal article" date="2022" name="bioRxiv">
        <title>Sequencing and chromosome-scale assembly of the giantPleurodeles waltlgenome.</title>
        <authorList>
            <person name="Brown T."/>
            <person name="Elewa A."/>
            <person name="Iarovenko S."/>
            <person name="Subramanian E."/>
            <person name="Araus A.J."/>
            <person name="Petzold A."/>
            <person name="Susuki M."/>
            <person name="Suzuki K.-i.T."/>
            <person name="Hayashi T."/>
            <person name="Toyoda A."/>
            <person name="Oliveira C."/>
            <person name="Osipova E."/>
            <person name="Leigh N.D."/>
            <person name="Simon A."/>
            <person name="Yun M.H."/>
        </authorList>
    </citation>
    <scope>NUCLEOTIDE SEQUENCE</scope>
    <source>
        <strain evidence="2">20211129_DDA</strain>
        <tissue evidence="2">Liver</tissue>
    </source>
</reference>